<dbReference type="EMBL" id="CP053697">
    <property type="protein sequence ID" value="QKE62063.1"/>
    <property type="molecule type" value="Genomic_DNA"/>
</dbReference>
<evidence type="ECO:0000313" key="2">
    <source>
        <dbReference type="Proteomes" id="UP000501379"/>
    </source>
</evidence>
<organism evidence="1 2">
    <name type="scientific">Aquipseudomonas campi</name>
    <dbReference type="NCBI Taxonomy" id="2731681"/>
    <lineage>
        <taxon>Bacteria</taxon>
        <taxon>Pseudomonadati</taxon>
        <taxon>Pseudomonadota</taxon>
        <taxon>Gammaproteobacteria</taxon>
        <taxon>Pseudomonadales</taxon>
        <taxon>Pseudomonadaceae</taxon>
        <taxon>Aquipseudomonas</taxon>
    </lineage>
</organism>
<reference evidence="1" key="1">
    <citation type="submission" date="2020-07" db="EMBL/GenBank/DDBJ databases">
        <title>Nitrate ammonifying Pseudomonas campi sp. nov. isolated from German agricultural grassland.</title>
        <authorList>
            <person name="Timsy T."/>
            <person name="Ulrich A."/>
            <person name="Spanner T."/>
            <person name="Foesel B."/>
            <person name="Kolb S."/>
            <person name="Horn M.A."/>
            <person name="Behrendt U."/>
        </authorList>
    </citation>
    <scope>NUCLEOTIDE SEQUENCE</scope>
    <source>
        <strain evidence="1">S1-A32-2</strain>
    </source>
</reference>
<accession>A0A6M8F7C2</accession>
<evidence type="ECO:0000313" key="1">
    <source>
        <dbReference type="EMBL" id="QKE62063.1"/>
    </source>
</evidence>
<dbReference type="AlphaFoldDB" id="A0A6M8F7C2"/>
<sequence length="108" mass="11991">MKLFYSGRGAGQVKEFSLHDLDDSQICRVIIDFSAEPLNNPKAIDNYGARLKITLDRAPDIDRNRSIKNKLDAISKITGALANNMSWDKPLDSDLAETFGSSKFISIT</sequence>
<keyword evidence="2" id="KW-1185">Reference proteome</keyword>
<gene>
    <name evidence="1" type="ORF">HNE05_01315</name>
</gene>
<protein>
    <submittedName>
        <fullName evidence="1">Uncharacterized protein</fullName>
    </submittedName>
</protein>
<dbReference type="RefSeq" id="WP_173203467.1">
    <property type="nucleotide sequence ID" value="NZ_CP053697.2"/>
</dbReference>
<dbReference type="Proteomes" id="UP000501379">
    <property type="component" value="Chromosome"/>
</dbReference>
<proteinExistence type="predicted"/>
<dbReference type="KEGG" id="pcam:HNE05_01315"/>
<name>A0A6M8F7C2_9GAMM</name>